<feature type="region of interest" description="Disordered" evidence="2">
    <location>
        <begin position="578"/>
        <end position="599"/>
    </location>
</feature>
<dbReference type="Gene3D" id="1.25.40.20">
    <property type="entry name" value="Ankyrin repeat-containing domain"/>
    <property type="match status" value="1"/>
</dbReference>
<feature type="domain" description="N-acetyltransferase" evidence="3">
    <location>
        <begin position="1"/>
        <end position="140"/>
    </location>
</feature>
<organism evidence="4 5">
    <name type="scientific">Somion occarium</name>
    <dbReference type="NCBI Taxonomy" id="3059160"/>
    <lineage>
        <taxon>Eukaryota</taxon>
        <taxon>Fungi</taxon>
        <taxon>Dikarya</taxon>
        <taxon>Basidiomycota</taxon>
        <taxon>Agaricomycotina</taxon>
        <taxon>Agaricomycetes</taxon>
        <taxon>Polyporales</taxon>
        <taxon>Cerrenaceae</taxon>
        <taxon>Somion</taxon>
    </lineage>
</organism>
<dbReference type="PROSITE" id="PS51186">
    <property type="entry name" value="GNAT"/>
    <property type="match status" value="1"/>
</dbReference>
<accession>A0ABP1E606</accession>
<keyword evidence="1" id="KW-0040">ANK repeat</keyword>
<dbReference type="InterPro" id="IPR000182">
    <property type="entry name" value="GNAT_dom"/>
</dbReference>
<sequence length="599" mass="67818">MDEEHQELADFATTLFDKRGSIKEQLVDHEHHKGTGVWGREINNGLVVYIFAVHVKEKYRRQGVGRWALQRLFSSKHVGARDFAIIWPWPLARRFSSEDTSNQTMADVVAFFHENGFRRIGRTSFMAYSLDHAHPSRSLAIKDDVESNSKYARVEGSPLPENASFEERLHQKEVRQIRHARKYPLHHAVSDLTLTAAQLNATIKDLLDDNPDAIRSQNEDGWTPLHVAARKGNVYAVRVLLALFSPGPQDDLPKRDNLEGTNLLEGCQAAMWESKVFADTFLDGECNGFSEALLRMEYILKVASGGDVGGLDEDAYTAIRKFGCTCNQCHEGWLSPRMRIRLRAQAAWLGKDMEDNMPTFVNGKPLSGMAIDIGLPGINYVPVRLWPQATQDFYKGFIRVLYCINMMLSSKRSLVFDAVFVQLLAIQADEGAVYFQAGGQVVYALDAITAIAAASANGFAEVLCERIISKIEERQVTLPPKERLWKGDDEMERIREEVLLEMDVNEKVSGMFDKRVEQLQVEGRRKGTVMDYGYSTAPKCVNDEEFDRVREMLGLRASMRWGPYSPGIEEPILSMAMVDDETESEEDEEEEKDFDKSID</sequence>
<dbReference type="EMBL" id="OZ037951">
    <property type="protein sequence ID" value="CAL1714672.1"/>
    <property type="molecule type" value="Genomic_DNA"/>
</dbReference>
<evidence type="ECO:0000256" key="2">
    <source>
        <dbReference type="SAM" id="MobiDB-lite"/>
    </source>
</evidence>
<gene>
    <name evidence="4" type="ORF">GFSPODELE1_LOCUS9876</name>
</gene>
<feature type="compositionally biased region" description="Acidic residues" evidence="2">
    <location>
        <begin position="578"/>
        <end position="592"/>
    </location>
</feature>
<dbReference type="Pfam" id="PF12796">
    <property type="entry name" value="Ank_2"/>
    <property type="match status" value="1"/>
</dbReference>
<dbReference type="SUPFAM" id="SSF55729">
    <property type="entry name" value="Acyl-CoA N-acyltransferases (Nat)"/>
    <property type="match status" value="1"/>
</dbReference>
<dbReference type="InterPro" id="IPR002110">
    <property type="entry name" value="Ankyrin_rpt"/>
</dbReference>
<dbReference type="SUPFAM" id="SSF48403">
    <property type="entry name" value="Ankyrin repeat"/>
    <property type="match status" value="1"/>
</dbReference>
<proteinExistence type="predicted"/>
<name>A0ABP1E606_9APHY</name>
<evidence type="ECO:0000313" key="5">
    <source>
        <dbReference type="Proteomes" id="UP001497453"/>
    </source>
</evidence>
<reference evidence="5" key="1">
    <citation type="submission" date="2024-04" db="EMBL/GenBank/DDBJ databases">
        <authorList>
            <person name="Shaw F."/>
            <person name="Minotto A."/>
        </authorList>
    </citation>
    <scope>NUCLEOTIDE SEQUENCE [LARGE SCALE GENOMIC DNA]</scope>
</reference>
<dbReference type="CDD" id="cd04301">
    <property type="entry name" value="NAT_SF"/>
    <property type="match status" value="1"/>
</dbReference>
<evidence type="ECO:0000313" key="4">
    <source>
        <dbReference type="EMBL" id="CAL1714672.1"/>
    </source>
</evidence>
<keyword evidence="5" id="KW-1185">Reference proteome</keyword>
<dbReference type="InterPro" id="IPR036770">
    <property type="entry name" value="Ankyrin_rpt-contain_sf"/>
</dbReference>
<feature type="repeat" description="ANK" evidence="1">
    <location>
        <begin position="220"/>
        <end position="241"/>
    </location>
</feature>
<dbReference type="PROSITE" id="PS50088">
    <property type="entry name" value="ANK_REPEAT"/>
    <property type="match status" value="1"/>
</dbReference>
<dbReference type="InterPro" id="IPR016181">
    <property type="entry name" value="Acyl_CoA_acyltransferase"/>
</dbReference>
<dbReference type="Gene3D" id="3.40.630.30">
    <property type="match status" value="1"/>
</dbReference>
<dbReference type="Proteomes" id="UP001497453">
    <property type="component" value="Chromosome 8"/>
</dbReference>
<evidence type="ECO:0000259" key="3">
    <source>
        <dbReference type="PROSITE" id="PS51186"/>
    </source>
</evidence>
<dbReference type="PROSITE" id="PS50297">
    <property type="entry name" value="ANK_REP_REGION"/>
    <property type="match status" value="1"/>
</dbReference>
<evidence type="ECO:0000256" key="1">
    <source>
        <dbReference type="PROSITE-ProRule" id="PRU00023"/>
    </source>
</evidence>
<protein>
    <recommendedName>
        <fullName evidence="3">N-acetyltransferase domain-containing protein</fullName>
    </recommendedName>
</protein>